<dbReference type="PANTHER" id="PTHR32305">
    <property type="match status" value="1"/>
</dbReference>
<gene>
    <name evidence="2" type="ORF">A8C56_02870</name>
</gene>
<evidence type="ECO:0008006" key="4">
    <source>
        <dbReference type="Google" id="ProtNLM"/>
    </source>
</evidence>
<name>A0A1A9HYA3_9BACT</name>
<organism evidence="2 3">
    <name type="scientific">Niabella ginsenosidivorans</name>
    <dbReference type="NCBI Taxonomy" id="1176587"/>
    <lineage>
        <taxon>Bacteria</taxon>
        <taxon>Pseudomonadati</taxon>
        <taxon>Bacteroidota</taxon>
        <taxon>Chitinophagia</taxon>
        <taxon>Chitinophagales</taxon>
        <taxon>Chitinophagaceae</taxon>
        <taxon>Niabella</taxon>
    </lineage>
</organism>
<dbReference type="InterPro" id="IPR050708">
    <property type="entry name" value="T6SS_VgrG/RHS"/>
</dbReference>
<dbReference type="Proteomes" id="UP000077667">
    <property type="component" value="Chromosome"/>
</dbReference>
<dbReference type="EMBL" id="CP015772">
    <property type="protein sequence ID" value="ANH80065.1"/>
    <property type="molecule type" value="Genomic_DNA"/>
</dbReference>
<dbReference type="STRING" id="1176587.A8C56_02870"/>
<dbReference type="AlphaFoldDB" id="A0A1A9HYA3"/>
<dbReference type="Gene3D" id="2.180.10.10">
    <property type="entry name" value="RHS repeat-associated core"/>
    <property type="match status" value="1"/>
</dbReference>
<reference evidence="2 3" key="1">
    <citation type="submission" date="2016-05" db="EMBL/GenBank/DDBJ databases">
        <title>Niabella ginsenosidivorans BS26 whole genome sequencing.</title>
        <authorList>
            <person name="Im W.T."/>
            <person name="Siddiqi M.Z."/>
        </authorList>
    </citation>
    <scope>NUCLEOTIDE SEQUENCE [LARGE SCALE GENOMIC DNA]</scope>
    <source>
        <strain evidence="2 3">BS26</strain>
    </source>
</reference>
<proteinExistence type="predicted"/>
<evidence type="ECO:0000256" key="1">
    <source>
        <dbReference type="SAM" id="MobiDB-lite"/>
    </source>
</evidence>
<protein>
    <recommendedName>
        <fullName evidence="4">RHS repeat-associated core domain-containing protein</fullName>
    </recommendedName>
</protein>
<feature type="region of interest" description="Disordered" evidence="1">
    <location>
        <begin position="373"/>
        <end position="393"/>
    </location>
</feature>
<accession>A0A1A9HYA3</accession>
<evidence type="ECO:0000313" key="3">
    <source>
        <dbReference type="Proteomes" id="UP000077667"/>
    </source>
</evidence>
<feature type="region of interest" description="Disordered" evidence="1">
    <location>
        <begin position="314"/>
        <end position="336"/>
    </location>
</feature>
<dbReference type="NCBIfam" id="TIGR03696">
    <property type="entry name" value="Rhs_assc_core"/>
    <property type="match status" value="1"/>
</dbReference>
<keyword evidence="3" id="KW-1185">Reference proteome</keyword>
<sequence>MTETGINTKTYGLGDFNDGANGTTDDYAYDGNGNLTKDENKSISAITYNILNLPEQITVTGKGTISYQYDAAGNMLSKTVNETGQSPKVTTYLSGMIFENNVLQHVAMEEGRIRPNGTSFVYDYFLKDHLGNVRAMVQEDKSLLEETHYYPFGLIQKGISSQAAGALTNKYKYNGKQEQRNEFSDGSGLEWLDYGARMYDNQIGRWMVIDPLADRMRRWSPYNYAFNNPIRFIDPDGMAPLTDYYNLKGQMVKHVEDGKTDKKVVLTTSKKEADVNKAIDDGHVVNQITDGQVKQMDNIYAFAQTDKTNTEKGFMFGQNGQSSKTVTGEKEGEIGNDAWREARADLTSKGDKPASDAHLHPLKYDADGNIVEYGLSKPSSTDSDPKNNRGYTQPSMVLGFREEVKPLPPGQIGGTPEKSYIPRVGFYNTGGVIIQIDYSDLKRAIQKINK</sequence>
<evidence type="ECO:0000313" key="2">
    <source>
        <dbReference type="EMBL" id="ANH80065.1"/>
    </source>
</evidence>
<feature type="compositionally biased region" description="Basic and acidic residues" evidence="1">
    <location>
        <begin position="327"/>
        <end position="336"/>
    </location>
</feature>
<dbReference type="InterPro" id="IPR022385">
    <property type="entry name" value="Rhs_assc_core"/>
</dbReference>
<dbReference type="PANTHER" id="PTHR32305:SF15">
    <property type="entry name" value="PROTEIN RHSA-RELATED"/>
    <property type="match status" value="1"/>
</dbReference>
<dbReference type="KEGG" id="nia:A8C56_02870"/>